<sequence>SAEHDLYRATFTFERLGTYQEDDNVIVAVNDNIHLNISADSLNDPGVENIVSFYYNYTNQKWSAFINNEFDDKLNLTDTSPVMRPRIESRYSSENMGIIINKIESHYYKQIVDEIDFEKYKSLVLSYKNKESHADKVQTDSLDSILTPENL</sequence>
<proteinExistence type="predicted"/>
<gene>
    <name evidence="1" type="ORF">S01H4_26324</name>
</gene>
<evidence type="ECO:0000313" key="1">
    <source>
        <dbReference type="EMBL" id="GAG83971.1"/>
    </source>
</evidence>
<comment type="caution">
    <text evidence="1">The sequence shown here is derived from an EMBL/GenBank/DDBJ whole genome shotgun (WGS) entry which is preliminary data.</text>
</comment>
<dbReference type="EMBL" id="BART01012678">
    <property type="protein sequence ID" value="GAG83971.1"/>
    <property type="molecule type" value="Genomic_DNA"/>
</dbReference>
<accession>X1CIA2</accession>
<feature type="non-terminal residue" evidence="1">
    <location>
        <position position="1"/>
    </location>
</feature>
<name>X1CIA2_9ZZZZ</name>
<reference evidence="1" key="1">
    <citation type="journal article" date="2014" name="Front. Microbiol.">
        <title>High frequency of phylogenetically diverse reductive dehalogenase-homologous genes in deep subseafloor sedimentary metagenomes.</title>
        <authorList>
            <person name="Kawai M."/>
            <person name="Futagami T."/>
            <person name="Toyoda A."/>
            <person name="Takaki Y."/>
            <person name="Nishi S."/>
            <person name="Hori S."/>
            <person name="Arai W."/>
            <person name="Tsubouchi T."/>
            <person name="Morono Y."/>
            <person name="Uchiyama I."/>
            <person name="Ito T."/>
            <person name="Fujiyama A."/>
            <person name="Inagaki F."/>
            <person name="Takami H."/>
        </authorList>
    </citation>
    <scope>NUCLEOTIDE SEQUENCE</scope>
    <source>
        <strain evidence="1">Expedition CK06-06</strain>
    </source>
</reference>
<dbReference type="AlphaFoldDB" id="X1CIA2"/>
<protein>
    <submittedName>
        <fullName evidence="1">Uncharacterized protein</fullName>
    </submittedName>
</protein>
<organism evidence="1">
    <name type="scientific">marine sediment metagenome</name>
    <dbReference type="NCBI Taxonomy" id="412755"/>
    <lineage>
        <taxon>unclassified sequences</taxon>
        <taxon>metagenomes</taxon>
        <taxon>ecological metagenomes</taxon>
    </lineage>
</organism>